<sequence length="309" mass="33784">MLNRRRFIAGTGATVAGAVTASTGVGANEAETAGEANGDRNERATVIAHRGFADTYPENTVGAFELAVQGGSDDAADRRGADWIELDVFPTCDGEIAVFHDSDLGDLTDTEGVLYETPASEVFDAEVLESGETVPSLEEAMEVIPPNVGVNIDIKEGSPDVQFGRVDDPEAEREDWEWLETVVDVATSYDNELLFSTFWEGALATVLDIDSDLPAAYLLYDSIQEGLDVTDEYDTEAVNPPLEMIYGTPFFDDETYEEIDLVDEAHARDLPVNVWTINTWYEVEQLIDAGVDGLFLDYSEIVRWGGLQS</sequence>
<dbReference type="Gene3D" id="3.20.20.190">
    <property type="entry name" value="Phosphatidylinositol (PI) phosphodiesterase"/>
    <property type="match status" value="1"/>
</dbReference>
<protein>
    <submittedName>
        <fullName evidence="2">Glycerophosphodiester phosphodiesterase</fullName>
    </submittedName>
</protein>
<reference evidence="2" key="1">
    <citation type="submission" date="2017-11" db="EMBL/GenBank/DDBJ databases">
        <authorList>
            <person name="Kajale S.C."/>
            <person name="Sharma A."/>
        </authorList>
    </citation>
    <scope>NUCLEOTIDE SEQUENCE</scope>
    <source>
        <strain evidence="2">LS1_42</strain>
    </source>
</reference>
<dbReference type="EMBL" id="PHNJ01000015">
    <property type="protein sequence ID" value="TYL36776.1"/>
    <property type="molecule type" value="Genomic_DNA"/>
</dbReference>
<dbReference type="InterPro" id="IPR019546">
    <property type="entry name" value="TAT_signal_bac_arc"/>
</dbReference>
<gene>
    <name evidence="2" type="ORF">CV102_21130</name>
</gene>
<dbReference type="PANTHER" id="PTHR46211">
    <property type="entry name" value="GLYCEROPHOSPHORYL DIESTER PHOSPHODIESTERASE"/>
    <property type="match status" value="1"/>
</dbReference>
<dbReference type="InterPro" id="IPR017946">
    <property type="entry name" value="PLC-like_Pdiesterase_TIM-brl"/>
</dbReference>
<dbReference type="RefSeq" id="WP_148859978.1">
    <property type="nucleotide sequence ID" value="NZ_PHNJ01000015.1"/>
</dbReference>
<proteinExistence type="predicted"/>
<feature type="domain" description="GP-PDE" evidence="1">
    <location>
        <begin position="44"/>
        <end position="306"/>
    </location>
</feature>
<dbReference type="AlphaFoldDB" id="A0A8J8PXQ8"/>
<dbReference type="PANTHER" id="PTHR46211:SF14">
    <property type="entry name" value="GLYCEROPHOSPHODIESTER PHOSPHODIESTERASE"/>
    <property type="match status" value="1"/>
</dbReference>
<dbReference type="GO" id="GO:0006629">
    <property type="term" value="P:lipid metabolic process"/>
    <property type="evidence" value="ECO:0007669"/>
    <property type="project" value="InterPro"/>
</dbReference>
<accession>A0A8J8PXQ8</accession>
<dbReference type="GO" id="GO:0008081">
    <property type="term" value="F:phosphoric diester hydrolase activity"/>
    <property type="evidence" value="ECO:0007669"/>
    <property type="project" value="InterPro"/>
</dbReference>
<organism evidence="2 3">
    <name type="scientific">Natronococcus pandeyae</name>
    <dbReference type="NCBI Taxonomy" id="2055836"/>
    <lineage>
        <taxon>Archaea</taxon>
        <taxon>Methanobacteriati</taxon>
        <taxon>Methanobacteriota</taxon>
        <taxon>Stenosarchaea group</taxon>
        <taxon>Halobacteria</taxon>
        <taxon>Halobacteriales</taxon>
        <taxon>Natrialbaceae</taxon>
        <taxon>Natronococcus</taxon>
    </lineage>
</organism>
<dbReference type="Pfam" id="PF03009">
    <property type="entry name" value="GDPD"/>
    <property type="match status" value="1"/>
</dbReference>
<dbReference type="InterPro" id="IPR006311">
    <property type="entry name" value="TAT_signal"/>
</dbReference>
<evidence type="ECO:0000259" key="1">
    <source>
        <dbReference type="PROSITE" id="PS51704"/>
    </source>
</evidence>
<dbReference type="SUPFAM" id="SSF51695">
    <property type="entry name" value="PLC-like phosphodiesterases"/>
    <property type="match status" value="1"/>
</dbReference>
<dbReference type="NCBIfam" id="TIGR01409">
    <property type="entry name" value="TAT_signal_seq"/>
    <property type="match status" value="1"/>
</dbReference>
<comment type="caution">
    <text evidence="2">The sequence shown here is derived from an EMBL/GenBank/DDBJ whole genome shotgun (WGS) entry which is preliminary data.</text>
</comment>
<evidence type="ECO:0000313" key="2">
    <source>
        <dbReference type="EMBL" id="TYL36776.1"/>
    </source>
</evidence>
<dbReference type="CDD" id="cd08556">
    <property type="entry name" value="GDPD"/>
    <property type="match status" value="1"/>
</dbReference>
<name>A0A8J8PXQ8_9EURY</name>
<keyword evidence="3" id="KW-1185">Reference proteome</keyword>
<evidence type="ECO:0000313" key="3">
    <source>
        <dbReference type="Proteomes" id="UP000766904"/>
    </source>
</evidence>
<dbReference type="PROSITE" id="PS51318">
    <property type="entry name" value="TAT"/>
    <property type="match status" value="1"/>
</dbReference>
<dbReference type="PROSITE" id="PS51704">
    <property type="entry name" value="GP_PDE"/>
    <property type="match status" value="1"/>
</dbReference>
<dbReference type="Proteomes" id="UP000766904">
    <property type="component" value="Unassembled WGS sequence"/>
</dbReference>
<dbReference type="OrthoDB" id="19020at2157"/>
<dbReference type="InterPro" id="IPR030395">
    <property type="entry name" value="GP_PDE_dom"/>
</dbReference>